<reference evidence="3" key="1">
    <citation type="journal article" date="2019" name="Int. J. Syst. Evol. Microbiol.">
        <title>The Global Catalogue of Microorganisms (GCM) 10K type strain sequencing project: providing services to taxonomists for standard genome sequencing and annotation.</title>
        <authorList>
            <consortium name="The Broad Institute Genomics Platform"/>
            <consortium name="The Broad Institute Genome Sequencing Center for Infectious Disease"/>
            <person name="Wu L."/>
            <person name="Ma J."/>
        </authorList>
    </citation>
    <scope>NUCLEOTIDE SEQUENCE [LARGE SCALE GENOMIC DNA]</scope>
    <source>
        <strain evidence="3">KACC 12649</strain>
    </source>
</reference>
<evidence type="ECO:0000313" key="2">
    <source>
        <dbReference type="EMBL" id="MFC5458480.1"/>
    </source>
</evidence>
<dbReference type="Proteomes" id="UP001596050">
    <property type="component" value="Unassembled WGS sequence"/>
</dbReference>
<dbReference type="EMBL" id="JBHSMU010000003">
    <property type="protein sequence ID" value="MFC5458480.1"/>
    <property type="molecule type" value="Genomic_DNA"/>
</dbReference>
<accession>A0ABW0KY95</accession>
<sequence length="173" mass="18524">MAFAIPAVDNMVYGALFAIALLACAAPLLVLRRDGPARTWKNVALAALLILPVMGTLGYTVSDNDLRVDGGRIVLRAAHFYEQDRPIADFDLARARAGDYAAIGEARLGLRRNGVGLPGYAAGRFSGPGKSTVFALLTDRSRVVWLPARTGPDLLFSVEEPERFLASLRAQGA</sequence>
<name>A0ABW0KY95_9BURK</name>
<keyword evidence="1" id="KW-0812">Transmembrane</keyword>
<organism evidence="2 3">
    <name type="scientific">Massilia niabensis</name>
    <dbReference type="NCBI Taxonomy" id="544910"/>
    <lineage>
        <taxon>Bacteria</taxon>
        <taxon>Pseudomonadati</taxon>
        <taxon>Pseudomonadota</taxon>
        <taxon>Betaproteobacteria</taxon>
        <taxon>Burkholderiales</taxon>
        <taxon>Oxalobacteraceae</taxon>
        <taxon>Telluria group</taxon>
        <taxon>Massilia</taxon>
    </lineage>
</organism>
<comment type="caution">
    <text evidence="2">The sequence shown here is derived from an EMBL/GenBank/DDBJ whole genome shotgun (WGS) entry which is preliminary data.</text>
</comment>
<evidence type="ECO:0008006" key="4">
    <source>
        <dbReference type="Google" id="ProtNLM"/>
    </source>
</evidence>
<feature type="transmembrane region" description="Helical" evidence="1">
    <location>
        <begin position="12"/>
        <end position="31"/>
    </location>
</feature>
<proteinExistence type="predicted"/>
<evidence type="ECO:0000313" key="3">
    <source>
        <dbReference type="Proteomes" id="UP001596050"/>
    </source>
</evidence>
<gene>
    <name evidence="2" type="ORF">ACFPN5_01490</name>
</gene>
<feature type="transmembrane region" description="Helical" evidence="1">
    <location>
        <begin position="43"/>
        <end position="61"/>
    </location>
</feature>
<keyword evidence="3" id="KW-1185">Reference proteome</keyword>
<evidence type="ECO:0000256" key="1">
    <source>
        <dbReference type="SAM" id="Phobius"/>
    </source>
</evidence>
<keyword evidence="1" id="KW-1133">Transmembrane helix</keyword>
<protein>
    <recommendedName>
        <fullName evidence="4">Bacterial Pleckstrin homology domain-containing protein</fullName>
    </recommendedName>
</protein>
<dbReference type="RefSeq" id="WP_379779367.1">
    <property type="nucleotide sequence ID" value="NZ_JBHSMU010000003.1"/>
</dbReference>
<keyword evidence="1" id="KW-0472">Membrane</keyword>